<evidence type="ECO:0000256" key="1">
    <source>
        <dbReference type="SAM" id="MobiDB-lite"/>
    </source>
</evidence>
<protein>
    <submittedName>
        <fullName evidence="2">Uncharacterized protein</fullName>
    </submittedName>
</protein>
<sequence length="37" mass="3738">MGAAGLAPATGSRCCHSKPAPRARLQLSPPSNHAAVR</sequence>
<dbReference type="EMBL" id="GBRH01253996">
    <property type="protein sequence ID" value="JAD43899.1"/>
    <property type="molecule type" value="Transcribed_RNA"/>
</dbReference>
<accession>A0A0A8ZWZ8</accession>
<name>A0A0A8ZWZ8_ARUDO</name>
<dbReference type="AlphaFoldDB" id="A0A0A8ZWZ8"/>
<feature type="region of interest" description="Disordered" evidence="1">
    <location>
        <begin position="1"/>
        <end position="37"/>
    </location>
</feature>
<evidence type="ECO:0000313" key="2">
    <source>
        <dbReference type="EMBL" id="JAD43899.1"/>
    </source>
</evidence>
<reference evidence="2" key="1">
    <citation type="submission" date="2014-09" db="EMBL/GenBank/DDBJ databases">
        <authorList>
            <person name="Magalhaes I.L.F."/>
            <person name="Oliveira U."/>
            <person name="Santos F.R."/>
            <person name="Vidigal T.H.D.A."/>
            <person name="Brescovit A.D."/>
            <person name="Santos A.J."/>
        </authorList>
    </citation>
    <scope>NUCLEOTIDE SEQUENCE</scope>
    <source>
        <tissue evidence="2">Shoot tissue taken approximately 20 cm above the soil surface</tissue>
    </source>
</reference>
<proteinExistence type="predicted"/>
<organism evidence="2">
    <name type="scientific">Arundo donax</name>
    <name type="common">Giant reed</name>
    <name type="synonym">Donax arundinaceus</name>
    <dbReference type="NCBI Taxonomy" id="35708"/>
    <lineage>
        <taxon>Eukaryota</taxon>
        <taxon>Viridiplantae</taxon>
        <taxon>Streptophyta</taxon>
        <taxon>Embryophyta</taxon>
        <taxon>Tracheophyta</taxon>
        <taxon>Spermatophyta</taxon>
        <taxon>Magnoliopsida</taxon>
        <taxon>Liliopsida</taxon>
        <taxon>Poales</taxon>
        <taxon>Poaceae</taxon>
        <taxon>PACMAD clade</taxon>
        <taxon>Arundinoideae</taxon>
        <taxon>Arundineae</taxon>
        <taxon>Arundo</taxon>
    </lineage>
</organism>
<reference evidence="2" key="2">
    <citation type="journal article" date="2015" name="Data Brief">
        <title>Shoot transcriptome of the giant reed, Arundo donax.</title>
        <authorList>
            <person name="Barrero R.A."/>
            <person name="Guerrero F.D."/>
            <person name="Moolhuijzen P."/>
            <person name="Goolsby J.A."/>
            <person name="Tidwell J."/>
            <person name="Bellgard S.E."/>
            <person name="Bellgard M.I."/>
        </authorList>
    </citation>
    <scope>NUCLEOTIDE SEQUENCE</scope>
    <source>
        <tissue evidence="2">Shoot tissue taken approximately 20 cm above the soil surface</tissue>
    </source>
</reference>